<dbReference type="CTD" id="81605"/>
<dbReference type="GeneID" id="114501537"/>
<evidence type="ECO:0000256" key="7">
    <source>
        <dbReference type="SAM" id="MobiDB-lite"/>
    </source>
</evidence>
<evidence type="ECO:0000256" key="3">
    <source>
        <dbReference type="ARBA" id="ARBA00022694"/>
    </source>
</evidence>
<dbReference type="HAMAP" id="MF_03048">
    <property type="entry name" value="Urm1"/>
    <property type="match status" value="1"/>
</dbReference>
<dbReference type="InParanoid" id="A0A7E6DGX1"/>
<evidence type="ECO:0000256" key="2">
    <source>
        <dbReference type="ARBA" id="ARBA00022499"/>
    </source>
</evidence>
<proteinExistence type="inferred from homology"/>
<evidence type="ECO:0000256" key="4">
    <source>
        <dbReference type="ARBA" id="ARBA00022786"/>
    </source>
</evidence>
<comment type="function">
    <text evidence="5">Acts as a sulfur carrier required for 2-thiolation of mcm(5)S(2)U at tRNA wobble positions of cytosolic tRNA(Lys), tRNA(Glu) and tRNA(Gln). Serves as sulfur donor in tRNA 2-thiolation reaction by being thiocarboxylated (-COSH) at its C-terminus by MOCS3. The sulfur is then transferred to tRNA to form 2-thiolation of mcm(5)S(2)U. Also acts as a ubiquitin-like protein (UBL) that is covalently conjugated via an isopeptide bond to lysine residues of target proteins such as MOCS3, ATPBD3, CTU2, USP15 and CAS. The thiocarboxylated form serves as substrate for conjugation and oxidative stress specifically induces the formation of UBL-protein conjugates.</text>
</comment>
<dbReference type="Pfam" id="PF09138">
    <property type="entry name" value="Urm1"/>
    <property type="match status" value="1"/>
</dbReference>
<keyword evidence="2 5" id="KW-1017">Isopeptide bond</keyword>
<gene>
    <name evidence="5 9" type="primary">URM1</name>
</gene>
<accession>A0A7E6DGX1</accession>
<dbReference type="Proteomes" id="UP000504628">
    <property type="component" value="Chromosome 3"/>
</dbReference>
<dbReference type="GO" id="GO:0034227">
    <property type="term" value="P:tRNA thio-modification"/>
    <property type="evidence" value="ECO:0007669"/>
    <property type="project" value="UniProtKB-UniRule"/>
</dbReference>
<comment type="PTM">
    <text evidence="5">C-terminal thiocarboxylation occurs in 2 steps, it is first acyl-adenylated (-COAMP) via the hesA/moeB/thiF part of MOCS3, then thiocarboxylated (-COSH) via the rhodanese domain of MOCS3.</text>
</comment>
<dbReference type="InterPro" id="IPR016155">
    <property type="entry name" value="Mopterin_synth/thiamin_S_b"/>
</dbReference>
<keyword evidence="3 5" id="KW-0819">tRNA processing</keyword>
<dbReference type="InterPro" id="IPR012675">
    <property type="entry name" value="Beta-grasp_dom_sf"/>
</dbReference>
<comment type="pathway">
    <text evidence="5 6">tRNA modification; 5-methoxycarbonylmethyl-2-thiouridine-tRNA biosynthesis.</text>
</comment>
<reference evidence="9" key="1">
    <citation type="submission" date="2025-08" db="UniProtKB">
        <authorList>
            <consortium name="RefSeq"/>
        </authorList>
    </citation>
    <scope>IDENTIFICATION</scope>
    <source>
        <tissue evidence="9">Muscle</tissue>
    </source>
</reference>
<sequence length="317" mass="34526">MSGNRGARPAVEVRAGHSLVPCAQPDSKGAMVSRWRVCLLCQSRFGPGWGGAELLFDGVKKHQITLPGQEEPWDLRSLLVWIKKNLLKERPELFLQGDSVRPGILVLINDADWELLATRWAPETSPQQKAACSPFWRGRSGLNLGLPEAWKGQCASVSSSATADELQCLKTWVTLTSQIRLPLPSCLLQEAGLGQQHLGRRGGSPLLPPPFWKSLGLGVCNSWPRANKRLGCLLASPGALSLETRGTPHALSHGLWSTLSGPLSARTQGFQSRPSHRKGQGSKPSPNCEGQPDQAVWRRGWPSPVRVPGHTVRHTSI</sequence>
<feature type="region of interest" description="Disordered" evidence="7">
    <location>
        <begin position="263"/>
        <end position="317"/>
    </location>
</feature>
<comment type="subcellular location">
    <subcellularLocation>
        <location evidence="5 6">Cytoplasm</location>
    </subcellularLocation>
</comment>
<dbReference type="UniPathway" id="UPA00988"/>
<dbReference type="InterPro" id="IPR015221">
    <property type="entry name" value="Urm1"/>
</dbReference>
<dbReference type="CDD" id="cd01764">
    <property type="entry name" value="Ubl_Urm1"/>
    <property type="match status" value="1"/>
</dbReference>
<keyword evidence="8" id="KW-1185">Reference proteome</keyword>
<dbReference type="GO" id="GO:0002098">
    <property type="term" value="P:tRNA wobble uridine modification"/>
    <property type="evidence" value="ECO:0007669"/>
    <property type="project" value="UniProtKB-UniRule"/>
</dbReference>
<dbReference type="GO" id="GO:0005829">
    <property type="term" value="C:cytosol"/>
    <property type="evidence" value="ECO:0007669"/>
    <property type="project" value="UniProtKB-UniRule"/>
</dbReference>
<feature type="compositionally biased region" description="Polar residues" evidence="7">
    <location>
        <begin position="263"/>
        <end position="273"/>
    </location>
</feature>
<dbReference type="AlphaFoldDB" id="A0A7E6DGX1"/>
<dbReference type="OrthoDB" id="10248987at2759"/>
<comment type="subunit">
    <text evidence="5">Component of a complex at least composed of URM1, CTU2/NCS2 and CTU1/ATPBD3.</text>
</comment>
<keyword evidence="1 5" id="KW-0963">Cytoplasm</keyword>
<evidence type="ECO:0000256" key="6">
    <source>
        <dbReference type="RuleBase" id="RU361182"/>
    </source>
</evidence>
<dbReference type="GO" id="GO:0032447">
    <property type="term" value="P:protein urmylation"/>
    <property type="evidence" value="ECO:0007669"/>
    <property type="project" value="UniProtKB-UniRule"/>
</dbReference>
<dbReference type="PANTHER" id="PTHR14986">
    <property type="entry name" value="RURM1 PROTEIN"/>
    <property type="match status" value="1"/>
</dbReference>
<protein>
    <recommendedName>
        <fullName evidence="5 6">Ubiquitin-related modifier 1</fullName>
    </recommendedName>
</protein>
<keyword evidence="4 5" id="KW-0833">Ubl conjugation pathway</keyword>
<evidence type="ECO:0000256" key="1">
    <source>
        <dbReference type="ARBA" id="ARBA00022490"/>
    </source>
</evidence>
<dbReference type="RefSeq" id="XP_035878205.1">
    <property type="nucleotide sequence ID" value="XM_036022312.1"/>
</dbReference>
<evidence type="ECO:0000256" key="5">
    <source>
        <dbReference type="HAMAP-Rule" id="MF_03048"/>
    </source>
</evidence>
<dbReference type="Gene3D" id="3.10.20.30">
    <property type="match status" value="1"/>
</dbReference>
<dbReference type="SUPFAM" id="SSF54285">
    <property type="entry name" value="MoaD/ThiS"/>
    <property type="match status" value="1"/>
</dbReference>
<organism evidence="8 9">
    <name type="scientific">Phyllostomus discolor</name>
    <name type="common">pale spear-nosed bat</name>
    <dbReference type="NCBI Taxonomy" id="89673"/>
    <lineage>
        <taxon>Eukaryota</taxon>
        <taxon>Metazoa</taxon>
        <taxon>Chordata</taxon>
        <taxon>Craniata</taxon>
        <taxon>Vertebrata</taxon>
        <taxon>Euteleostomi</taxon>
        <taxon>Mammalia</taxon>
        <taxon>Eutheria</taxon>
        <taxon>Laurasiatheria</taxon>
        <taxon>Chiroptera</taxon>
        <taxon>Yangochiroptera</taxon>
        <taxon>Phyllostomidae</taxon>
        <taxon>Phyllostominae</taxon>
        <taxon>Phyllostomus</taxon>
    </lineage>
</organism>
<comment type="caution">
    <text evidence="5">Lacks conserved residue(s) required for the propagation of feature annotation.</text>
</comment>
<name>A0A7E6DGX1_9CHIR</name>
<evidence type="ECO:0000313" key="9">
    <source>
        <dbReference type="RefSeq" id="XP_035878205.1"/>
    </source>
</evidence>
<evidence type="ECO:0000313" key="8">
    <source>
        <dbReference type="Proteomes" id="UP000504628"/>
    </source>
</evidence>
<comment type="similarity">
    <text evidence="5 6">Belongs to the URM1 family.</text>
</comment>